<dbReference type="OrthoDB" id="9042683at2"/>
<dbReference type="Gene3D" id="3.30.2090.10">
    <property type="entry name" value="Multidrug efflux transporter AcrB TolC docking domain, DN and DC subdomains"/>
    <property type="match status" value="2"/>
</dbReference>
<feature type="transmembrane region" description="Helical" evidence="1">
    <location>
        <begin position="432"/>
        <end position="451"/>
    </location>
</feature>
<dbReference type="InterPro" id="IPR001036">
    <property type="entry name" value="Acrflvin-R"/>
</dbReference>
<keyword evidence="1" id="KW-0812">Transmembrane</keyword>
<dbReference type="PRINTS" id="PR00702">
    <property type="entry name" value="ACRIFLAVINRP"/>
</dbReference>
<dbReference type="Proteomes" id="UP000197446">
    <property type="component" value="Unassembled WGS sequence"/>
</dbReference>
<accession>A0A254NCQ0</accession>
<keyword evidence="1" id="KW-0472">Membrane</keyword>
<evidence type="ECO:0000313" key="2">
    <source>
        <dbReference type="EMBL" id="OWR02933.1"/>
    </source>
</evidence>
<keyword evidence="1" id="KW-1133">Transmembrane helix</keyword>
<dbReference type="SUPFAM" id="SSF82693">
    <property type="entry name" value="Multidrug efflux transporter AcrB pore domain, PN1, PN2, PC1 and PC2 subdomains"/>
    <property type="match status" value="3"/>
</dbReference>
<feature type="transmembrane region" description="Helical" evidence="1">
    <location>
        <begin position="463"/>
        <end position="486"/>
    </location>
</feature>
<feature type="transmembrane region" description="Helical" evidence="1">
    <location>
        <begin position="12"/>
        <end position="32"/>
    </location>
</feature>
<dbReference type="SUPFAM" id="SSF82866">
    <property type="entry name" value="Multidrug efflux transporter AcrB transmembrane domain"/>
    <property type="match status" value="2"/>
</dbReference>
<feature type="transmembrane region" description="Helical" evidence="1">
    <location>
        <begin position="360"/>
        <end position="381"/>
    </location>
</feature>
<reference evidence="2 3" key="1">
    <citation type="journal article" date="2007" name="Int. J. Syst. Evol. Microbiol.">
        <title>Description of Pelomonas aquatica sp. nov. and Pelomonas puraquae sp. nov., isolated from industrial and haemodialysis water.</title>
        <authorList>
            <person name="Gomila M."/>
            <person name="Bowien B."/>
            <person name="Falsen E."/>
            <person name="Moore E.R."/>
            <person name="Lalucat J."/>
        </authorList>
    </citation>
    <scope>NUCLEOTIDE SEQUENCE [LARGE SCALE GENOMIC DNA]</scope>
    <source>
        <strain evidence="2 3">CCUG 52769</strain>
    </source>
</reference>
<proteinExistence type="predicted"/>
<evidence type="ECO:0000313" key="3">
    <source>
        <dbReference type="Proteomes" id="UP000197446"/>
    </source>
</evidence>
<dbReference type="GO" id="GO:0005886">
    <property type="term" value="C:plasma membrane"/>
    <property type="evidence" value="ECO:0007669"/>
    <property type="project" value="TreeGrafter"/>
</dbReference>
<organism evidence="2 3">
    <name type="scientific">Roseateles puraquae</name>
    <dbReference type="NCBI Taxonomy" id="431059"/>
    <lineage>
        <taxon>Bacteria</taxon>
        <taxon>Pseudomonadati</taxon>
        <taxon>Pseudomonadota</taxon>
        <taxon>Betaproteobacteria</taxon>
        <taxon>Burkholderiales</taxon>
        <taxon>Sphaerotilaceae</taxon>
        <taxon>Roseateles</taxon>
    </lineage>
</organism>
<dbReference type="PANTHER" id="PTHR32063">
    <property type="match status" value="1"/>
</dbReference>
<protein>
    <submittedName>
        <fullName evidence="2">Acriflavine resistance protein B</fullName>
    </submittedName>
</protein>
<dbReference type="GO" id="GO:0042910">
    <property type="term" value="F:xenobiotic transmembrane transporter activity"/>
    <property type="evidence" value="ECO:0007669"/>
    <property type="project" value="TreeGrafter"/>
</dbReference>
<comment type="caution">
    <text evidence="2">The sequence shown here is derived from an EMBL/GenBank/DDBJ whole genome shotgun (WGS) entry which is preliminary data.</text>
</comment>
<evidence type="ECO:0000256" key="1">
    <source>
        <dbReference type="SAM" id="Phobius"/>
    </source>
</evidence>
<feature type="transmembrane region" description="Helical" evidence="1">
    <location>
        <begin position="857"/>
        <end position="875"/>
    </location>
</feature>
<dbReference type="RefSeq" id="WP_088484087.1">
    <property type="nucleotide sequence ID" value="NZ_NISI01000006.1"/>
</dbReference>
<feature type="transmembrane region" description="Helical" evidence="1">
    <location>
        <begin position="334"/>
        <end position="353"/>
    </location>
</feature>
<dbReference type="Pfam" id="PF00873">
    <property type="entry name" value="ACR_tran"/>
    <property type="match status" value="1"/>
</dbReference>
<dbReference type="Gene3D" id="3.30.70.1440">
    <property type="entry name" value="Multidrug efflux transporter AcrB pore domain"/>
    <property type="match status" value="1"/>
</dbReference>
<feature type="transmembrane region" description="Helical" evidence="1">
    <location>
        <begin position="387"/>
        <end position="411"/>
    </location>
</feature>
<name>A0A254NCQ0_9BURK</name>
<feature type="transmembrane region" description="Helical" evidence="1">
    <location>
        <begin position="882"/>
        <end position="902"/>
    </location>
</feature>
<dbReference type="Gene3D" id="3.30.70.1430">
    <property type="entry name" value="Multidrug efflux transporter AcrB pore domain"/>
    <property type="match status" value="2"/>
</dbReference>
<dbReference type="AlphaFoldDB" id="A0A254NCQ0"/>
<feature type="transmembrane region" description="Helical" evidence="1">
    <location>
        <begin position="526"/>
        <end position="545"/>
    </location>
</feature>
<sequence length="1033" mass="111295">MRLTELFIRRPVMTVLLNLSLVIAGLAAWSRIPVAALPSYNTPIINVGASLPGASPETMASSVALPLEKQFSTIAGLQTISSTNTLGNTSITLEFDPSRDIDAAAVDVQAALFRSLRSLPAEMTSPPNYRKVNPADAPVLLVALTSPSIDLTELNDYAENLLSPGLSTIDGVAQVSIYGQKRYAVRIKVRNDLLNQRNITLDELQAAVKAANANTPVGVLDGSRQTLTIQANRQLKNAAEFGRIVVASRNGAPVLLREVAEVQDSVETSKTYSTYQGERSIVLAIQRQPDANTVQVVDKVKALLPRYAEQMPASIQMRTLNDRSVSIRESLHDVYFTLALTVGLVVLVIFIFLRRAVATLIPTASLPISLIGALTLLYALGYSLDNISLLGITLAVGLVVDDAIVMLENIVRHVEDGMKPFDAAVRGAREMAFTILSISISLVAVLIPIFFMPGVIGLLFHEFAVVVGLSILVSAVVSLTLVPMLCSRLLKADEHHEDGLLGRLFERGFTATLNAYTRTLDLALRFRAWVLGVAILSFVATVWFYTTIPKGFFPEEDIGQIQASTEAAEDTSFAAMVQLQDRVAAIVRNDPNVLALSSAVGGGPSGSATNTGRMFINLKPRADREAMPKVLEGLRKKLRAVPGIQVYLRPVQNLQLGGRQSKSRYQYTLQSVSAGELNTWAVKLQEKLRSDERFRDVTSDSQMRGLQASLVIDRERASLLGVQMQDLRNALYGAFGERQVSSIYAESNTYQVIMEAGDDDRSSEAAFDKIYLRGKNGAQVPLSAFATVQRTLGPTAVNHQGQLQAVTISFNLAPNVPLGDATKQITAFTQEIKLPSSIITSYGGDAAVFQDSQGGQLLLIGLAVAVIYVLLGVLYESYIHPITILAGLPSAAVGALITLQLFGMELTIIATIGIVMLIGIVKKNAIMMIDFALDVQRSQGLAPAEAIRQACILRFRPIMMTTLAALMGALPIALGLGAGAELRQPLGLAVVGGLILSQAVTLYITPVIYLALDRFSGSGPDMREVADFESKAV</sequence>
<dbReference type="InterPro" id="IPR027463">
    <property type="entry name" value="AcrB_DN_DC_subdom"/>
</dbReference>
<keyword evidence="3" id="KW-1185">Reference proteome</keyword>
<dbReference type="Gene3D" id="3.30.70.1320">
    <property type="entry name" value="Multidrug efflux transporter AcrB pore domain like"/>
    <property type="match status" value="1"/>
</dbReference>
<dbReference type="EMBL" id="NISI01000006">
    <property type="protein sequence ID" value="OWR02933.1"/>
    <property type="molecule type" value="Genomic_DNA"/>
</dbReference>
<gene>
    <name evidence="2" type="ORF">CDO81_15210</name>
</gene>
<dbReference type="SUPFAM" id="SSF82714">
    <property type="entry name" value="Multidrug efflux transporter AcrB TolC docking domain, DN and DC subdomains"/>
    <property type="match status" value="2"/>
</dbReference>
<feature type="transmembrane region" description="Helical" evidence="1">
    <location>
        <begin position="958"/>
        <end position="980"/>
    </location>
</feature>
<dbReference type="PANTHER" id="PTHR32063:SF21">
    <property type="entry name" value="MULTIDRUG RESISTANCE PROTEIN MDTB"/>
    <property type="match status" value="1"/>
</dbReference>
<feature type="transmembrane region" description="Helical" evidence="1">
    <location>
        <begin position="986"/>
        <end position="1012"/>
    </location>
</feature>
<dbReference type="Gene3D" id="1.20.1640.10">
    <property type="entry name" value="Multidrug efflux transporter AcrB transmembrane domain"/>
    <property type="match status" value="2"/>
</dbReference>
<feature type="transmembrane region" description="Helical" evidence="1">
    <location>
        <begin position="908"/>
        <end position="929"/>
    </location>
</feature>